<evidence type="ECO:0000313" key="4">
    <source>
        <dbReference type="EMBL" id="CAK9313853.1"/>
    </source>
</evidence>
<feature type="domain" description="Glabrous enhancer-binding protein-like DBD" evidence="3">
    <location>
        <begin position="58"/>
        <end position="146"/>
    </location>
</feature>
<dbReference type="Proteomes" id="UP001642487">
    <property type="component" value="Chromosome 11"/>
</dbReference>
<feature type="region of interest" description="Disordered" evidence="2">
    <location>
        <begin position="1"/>
        <end position="41"/>
    </location>
</feature>
<keyword evidence="5" id="KW-1185">Reference proteome</keyword>
<dbReference type="PANTHER" id="PTHR31662">
    <property type="entry name" value="BNAANNG10740D PROTEIN-RELATED"/>
    <property type="match status" value="1"/>
</dbReference>
<name>A0ABP0Y4G7_9ROSI</name>
<evidence type="ECO:0000256" key="2">
    <source>
        <dbReference type="SAM" id="MobiDB-lite"/>
    </source>
</evidence>
<reference evidence="4 5" key="1">
    <citation type="submission" date="2024-03" db="EMBL/GenBank/DDBJ databases">
        <authorList>
            <person name="Gkanogiannis A."/>
            <person name="Becerra Lopez-Lavalle L."/>
        </authorList>
    </citation>
    <scope>NUCLEOTIDE SEQUENCE [LARGE SCALE GENOMIC DNA]</scope>
</reference>
<sequence>MATNYSDAETEDIYLETKNEDSPPISSSKSKRGREEYEKCSPEINEESKKYKKKSFHWNWTDECTVLENFYEFAGKNGSYSEEFYHFVKGKLSGEVSNSQLSDKVYRLRKRFLKDKSNMELLDGKMSKFSDSNYEKLFELSSNIWGDQNPKTGHPSSSSIIQWKPEEVDRFYEKRFKIFLENIKLDITCIPPDVLQHIREEWEDVRIARNAYQLKNAKLHVEISDIRCTQNNC</sequence>
<comment type="similarity">
    <text evidence="1">Belongs to the GeBP family.</text>
</comment>
<dbReference type="EMBL" id="OZ021745">
    <property type="protein sequence ID" value="CAK9313853.1"/>
    <property type="molecule type" value="Genomic_DNA"/>
</dbReference>
<proteinExistence type="inferred from homology"/>
<gene>
    <name evidence="4" type="ORF">CITCOLO1_LOCUS5590</name>
</gene>
<dbReference type="InterPro" id="IPR053932">
    <property type="entry name" value="GeBP-like_DBD"/>
</dbReference>
<dbReference type="Pfam" id="PF04504">
    <property type="entry name" value="GeBP-like_DBD"/>
    <property type="match status" value="1"/>
</dbReference>
<evidence type="ECO:0000313" key="5">
    <source>
        <dbReference type="Proteomes" id="UP001642487"/>
    </source>
</evidence>
<dbReference type="InterPro" id="IPR007592">
    <property type="entry name" value="GEBP"/>
</dbReference>
<dbReference type="PANTHER" id="PTHR31662:SF33">
    <property type="entry name" value="DNA-BINDING STOREKEEPER PROTEIN TRANSCRIPTIONAL REGULATOR-LIKE PROTEIN"/>
    <property type="match status" value="1"/>
</dbReference>
<protein>
    <recommendedName>
        <fullName evidence="3">Glabrous enhancer-binding protein-like DBD domain-containing protein</fullName>
    </recommendedName>
</protein>
<organism evidence="4 5">
    <name type="scientific">Citrullus colocynthis</name>
    <name type="common">colocynth</name>
    <dbReference type="NCBI Taxonomy" id="252529"/>
    <lineage>
        <taxon>Eukaryota</taxon>
        <taxon>Viridiplantae</taxon>
        <taxon>Streptophyta</taxon>
        <taxon>Embryophyta</taxon>
        <taxon>Tracheophyta</taxon>
        <taxon>Spermatophyta</taxon>
        <taxon>Magnoliopsida</taxon>
        <taxon>eudicotyledons</taxon>
        <taxon>Gunneridae</taxon>
        <taxon>Pentapetalae</taxon>
        <taxon>rosids</taxon>
        <taxon>fabids</taxon>
        <taxon>Cucurbitales</taxon>
        <taxon>Cucurbitaceae</taxon>
        <taxon>Benincaseae</taxon>
        <taxon>Citrullus</taxon>
    </lineage>
</organism>
<accession>A0ABP0Y4G7</accession>
<evidence type="ECO:0000259" key="3">
    <source>
        <dbReference type="Pfam" id="PF04504"/>
    </source>
</evidence>
<evidence type="ECO:0000256" key="1">
    <source>
        <dbReference type="ARBA" id="ARBA00010820"/>
    </source>
</evidence>